<dbReference type="InterPro" id="IPR004838">
    <property type="entry name" value="NHTrfase_class1_PyrdxlP-BS"/>
</dbReference>
<comment type="cofactor">
    <cofactor evidence="1 6">
        <name>pyridoxal 5'-phosphate</name>
        <dbReference type="ChEBI" id="CHEBI:597326"/>
    </cofactor>
</comment>
<evidence type="ECO:0000313" key="15">
    <source>
        <dbReference type="Proteomes" id="UP000249070"/>
    </source>
</evidence>
<keyword evidence="5" id="KW-0663">Pyridoxal phosphate</keyword>
<dbReference type="Proteomes" id="UP000249070">
    <property type="component" value="Unassembled WGS sequence"/>
</dbReference>
<dbReference type="NCBIfam" id="NF005588">
    <property type="entry name" value="PRK07309.1"/>
    <property type="match status" value="1"/>
</dbReference>
<comment type="similarity">
    <text evidence="2 6">Belongs to the class-I pyridoxal-phosphate-dependent aminotransferase family.</text>
</comment>
<accession>A0A1A7RI09</accession>
<sequence length="389" mass="43065">MMNLSNRFSPRLSRIEVSKIRQFDQQISSIPDVIKLTLGEPDFPTPEHVKQAGIAAIEEDFSHYTGMRGLEELREAACIFQQQRYGLTYDPQTEVLTTVGATEAIASALLSVLEEGDKVLIPAPAYSGYQPLVELAGAELIPIDTSDTGFVCQPEQFERAFEQYGSAVKAVILNYPNNPTGTTLSAKQLKAIAEVLKKYPVFVISDEVYAELTYSGTHMSIATYLPEQTIVISGLSKSHAMTGWRVGFIFAQKALIDELIKVHQYLVTAATTMSQKAAAEALINGVKDSENMKEQYQTRRDYLVQQLAPLGFEVTQPNGAFYLFCKLPAAIQTDSWQFCVELAEQAKVACIPGIAFGPEGEGYIRISYASSMEKLHEACKRIKDFLTEQ</sequence>
<name>A0A1A7RI09_ENTFC</name>
<dbReference type="RefSeq" id="WP_002286869.1">
    <property type="nucleotide sequence ID" value="NZ_AP022341.1"/>
</dbReference>
<reference evidence="12 13" key="1">
    <citation type="submission" date="2016-04" db="EMBL/GenBank/DDBJ databases">
        <authorList>
            <person name="Millard A."/>
        </authorList>
    </citation>
    <scope>NUCLEOTIDE SEQUENCE [LARGE SCALE GENOMIC DNA]</scope>
    <source>
        <strain evidence="12">Isolate 22</strain>
    </source>
</reference>
<dbReference type="CDD" id="cd00609">
    <property type="entry name" value="AAT_like"/>
    <property type="match status" value="1"/>
</dbReference>
<comment type="caution">
    <text evidence="12">The sequence shown here is derived from an EMBL/GenBank/DDBJ whole genome shotgun (WGS) entry which is preliminary data.</text>
</comment>
<evidence type="ECO:0000313" key="8">
    <source>
        <dbReference type="EMBL" id="KAB7577169.1"/>
    </source>
</evidence>
<keyword evidence="3 6" id="KW-0032">Aminotransferase</keyword>
<dbReference type="PANTHER" id="PTHR46383">
    <property type="entry name" value="ASPARTATE AMINOTRANSFERASE"/>
    <property type="match status" value="1"/>
</dbReference>
<evidence type="ECO:0000313" key="14">
    <source>
        <dbReference type="Proteomes" id="UP000191171"/>
    </source>
</evidence>
<evidence type="ECO:0000313" key="16">
    <source>
        <dbReference type="Proteomes" id="UP000469871"/>
    </source>
</evidence>
<organism evidence="12 13">
    <name type="scientific">Enterococcus faecium</name>
    <name type="common">Streptococcus faecium</name>
    <dbReference type="NCBI Taxonomy" id="1352"/>
    <lineage>
        <taxon>Bacteria</taxon>
        <taxon>Bacillati</taxon>
        <taxon>Bacillota</taxon>
        <taxon>Bacilli</taxon>
        <taxon>Lactobacillales</taxon>
        <taxon>Enterococcaceae</taxon>
        <taxon>Enterococcus</taxon>
    </lineage>
</organism>
<dbReference type="Gene3D" id="3.90.1150.10">
    <property type="entry name" value="Aspartate Aminotransferase, domain 1"/>
    <property type="match status" value="1"/>
</dbReference>
<evidence type="ECO:0000313" key="9">
    <source>
        <dbReference type="EMBL" id="MBX4223430.1"/>
    </source>
</evidence>
<evidence type="ECO:0000256" key="5">
    <source>
        <dbReference type="ARBA" id="ARBA00022898"/>
    </source>
</evidence>
<dbReference type="AlphaFoldDB" id="A0A1A7RI09"/>
<evidence type="ECO:0000256" key="6">
    <source>
        <dbReference type="RuleBase" id="RU000481"/>
    </source>
</evidence>
<feature type="domain" description="Aminotransferase class I/classII large" evidence="7">
    <location>
        <begin position="32"/>
        <end position="382"/>
    </location>
</feature>
<dbReference type="InterPro" id="IPR015424">
    <property type="entry name" value="PyrdxlP-dep_Trfase"/>
</dbReference>
<dbReference type="InterPro" id="IPR050596">
    <property type="entry name" value="AspAT/PAT-like"/>
</dbReference>
<gene>
    <name evidence="10" type="ORF">B1P95_01135</name>
    <name evidence="11" type="ORF">DKP91_10845</name>
    <name evidence="12" type="ORF">DTPHA_600015</name>
    <name evidence="8" type="ORF">GBM73_07500</name>
    <name evidence="9" type="ORF">KYX88_11500</name>
</gene>
<dbReference type="SUPFAM" id="SSF53383">
    <property type="entry name" value="PLP-dependent transferases"/>
    <property type="match status" value="1"/>
</dbReference>
<evidence type="ECO:0000256" key="4">
    <source>
        <dbReference type="ARBA" id="ARBA00022679"/>
    </source>
</evidence>
<evidence type="ECO:0000313" key="12">
    <source>
        <dbReference type="EMBL" id="SAY57369.1"/>
    </source>
</evidence>
<dbReference type="InterPro" id="IPR004839">
    <property type="entry name" value="Aminotransferase_I/II_large"/>
</dbReference>
<dbReference type="GO" id="GO:0008483">
    <property type="term" value="F:transaminase activity"/>
    <property type="evidence" value="ECO:0007669"/>
    <property type="project" value="UniProtKB-KW"/>
</dbReference>
<evidence type="ECO:0000259" key="7">
    <source>
        <dbReference type="Pfam" id="PF00155"/>
    </source>
</evidence>
<dbReference type="EMBL" id="MVGJ01000006">
    <property type="protein sequence ID" value="OOL83947.1"/>
    <property type="molecule type" value="Genomic_DNA"/>
</dbReference>
<evidence type="ECO:0000313" key="10">
    <source>
        <dbReference type="EMBL" id="OOL83947.1"/>
    </source>
</evidence>
<evidence type="ECO:0000256" key="1">
    <source>
        <dbReference type="ARBA" id="ARBA00001933"/>
    </source>
</evidence>
<reference evidence="11 15" key="3">
    <citation type="submission" date="2018-05" db="EMBL/GenBank/DDBJ databases">
        <title>Vancomycin-resistant Enterococcus faecium strain from Chelyabinsk, Russia.</title>
        <authorList>
            <person name="Gostev V."/>
            <person name="Goncharov A."/>
            <person name="Kolodzhieva V."/>
            <person name="Suvorov A."/>
            <person name="Sidorenko S."/>
            <person name="Zueva L."/>
        </authorList>
    </citation>
    <scope>NUCLEOTIDE SEQUENCE [LARGE SCALE GENOMIC DNA]</scope>
    <source>
        <strain evidence="11 15">20</strain>
    </source>
</reference>
<dbReference type="Gene3D" id="3.40.640.10">
    <property type="entry name" value="Type I PLP-dependent aspartate aminotransferase-like (Major domain)"/>
    <property type="match status" value="1"/>
</dbReference>
<reference evidence="8 16" key="4">
    <citation type="submission" date="2019-10" db="EMBL/GenBank/DDBJ databases">
        <title>Evolutionary dynamics of vancomycin-resistant Enterococcus faecium during gastrointestinal tract colonization and bloodstream infection in immunocompromised pediatric patients.</title>
        <authorList>
            <person name="Chilambi G.S."/>
            <person name="Nordstrom H.R."/>
            <person name="Evans D.R."/>
            <person name="Ferrolino J."/>
            <person name="Hayden R.T."/>
            <person name="Maron G.M."/>
            <person name="Vo A.N."/>
            <person name="Gilmore M.S."/>
            <person name="Wolf J."/>
            <person name="Rosch J.W."/>
            <person name="Van Tyne D."/>
        </authorList>
    </citation>
    <scope>NUCLEOTIDE SEQUENCE [LARGE SCALE GENOMIC DNA]</scope>
    <source>
        <strain evidence="8 16">VRECG27</strain>
    </source>
</reference>
<dbReference type="Proteomes" id="UP000191171">
    <property type="component" value="Unassembled WGS sequence"/>
</dbReference>
<dbReference type="Proteomes" id="UP000469871">
    <property type="component" value="Unassembled WGS sequence"/>
</dbReference>
<reference evidence="9" key="5">
    <citation type="journal article" date="2022" name="J. Anim. Sci.">
        <title>Whole genome sequence analyses-based assessment of virulence potential and antimicrobial susceptibilities and resistance of Enterococcus faecium strains isolated from commercial swine and cattle probiotic products.</title>
        <authorList>
            <person name="Shridhar P.B."/>
            <person name="Amachawadi R.G."/>
            <person name="Tokach M."/>
            <person name="Patel I."/>
            <person name="Gangiredla J."/>
            <person name="Mammel M."/>
            <person name="Nagaraja T.G."/>
        </authorList>
    </citation>
    <scope>NUCLEOTIDE SEQUENCE</scope>
    <source>
        <strain evidence="9">EF215</strain>
    </source>
</reference>
<evidence type="ECO:0000256" key="3">
    <source>
        <dbReference type="ARBA" id="ARBA00022576"/>
    </source>
</evidence>
<dbReference type="PROSITE" id="PS00105">
    <property type="entry name" value="AA_TRANSFER_CLASS_1"/>
    <property type="match status" value="1"/>
</dbReference>
<dbReference type="GO" id="GO:0006520">
    <property type="term" value="P:amino acid metabolic process"/>
    <property type="evidence" value="ECO:0007669"/>
    <property type="project" value="InterPro"/>
</dbReference>
<dbReference type="EMBL" id="JAIFOC010000109">
    <property type="protein sequence ID" value="MBX4223430.1"/>
    <property type="molecule type" value="Genomic_DNA"/>
</dbReference>
<proteinExistence type="inferred from homology"/>
<evidence type="ECO:0000313" key="11">
    <source>
        <dbReference type="EMBL" id="PZM55168.1"/>
    </source>
</evidence>
<keyword evidence="4 6" id="KW-0808">Transferase</keyword>
<dbReference type="PANTHER" id="PTHR46383:SF4">
    <property type="entry name" value="AMINOTRANSFERASE"/>
    <property type="match status" value="1"/>
</dbReference>
<dbReference type="FunFam" id="3.40.640.10:FF:000033">
    <property type="entry name" value="Aspartate aminotransferase"/>
    <property type="match status" value="1"/>
</dbReference>
<dbReference type="Proteomes" id="UP000183509">
    <property type="component" value="Unassembled WGS sequence"/>
</dbReference>
<evidence type="ECO:0000313" key="13">
    <source>
        <dbReference type="Proteomes" id="UP000183509"/>
    </source>
</evidence>
<dbReference type="OMA" id="SQGANQY"/>
<evidence type="ECO:0000256" key="2">
    <source>
        <dbReference type="ARBA" id="ARBA00007441"/>
    </source>
</evidence>
<dbReference type="EMBL" id="WEFP01000001">
    <property type="protein sequence ID" value="KAB7577169.1"/>
    <property type="molecule type" value="Genomic_DNA"/>
</dbReference>
<dbReference type="EC" id="2.6.1.-" evidence="6"/>
<dbReference type="EMBL" id="FKLM01000001">
    <property type="protein sequence ID" value="SAY57369.1"/>
    <property type="molecule type" value="Genomic_DNA"/>
</dbReference>
<dbReference type="GO" id="GO:0030170">
    <property type="term" value="F:pyridoxal phosphate binding"/>
    <property type="evidence" value="ECO:0007669"/>
    <property type="project" value="InterPro"/>
</dbReference>
<dbReference type="InterPro" id="IPR015421">
    <property type="entry name" value="PyrdxlP-dep_Trfase_major"/>
</dbReference>
<reference evidence="10 14" key="2">
    <citation type="submission" date="2017-02" db="EMBL/GenBank/DDBJ databases">
        <title>Clonality and virulence of isolates of VRE in Hematopoietic Stem Cell Transplanted (HSCT) patients.</title>
        <authorList>
            <person name="Marchi A.P."/>
            <person name="Martins R.C."/>
            <person name="Marie S.K."/>
            <person name="Levin A.S."/>
            <person name="Costa S.F."/>
        </authorList>
    </citation>
    <scope>NUCLEOTIDE SEQUENCE [LARGE SCALE GENOMIC DNA]</scope>
    <source>
        <strain evidence="10 14">LIM1759</strain>
    </source>
</reference>
<dbReference type="Pfam" id="PF00155">
    <property type="entry name" value="Aminotran_1_2"/>
    <property type="match status" value="1"/>
</dbReference>
<protein>
    <recommendedName>
        <fullName evidence="6">Aminotransferase</fullName>
        <ecNumber evidence="6">2.6.1.-</ecNumber>
    </recommendedName>
</protein>
<dbReference type="InterPro" id="IPR015422">
    <property type="entry name" value="PyrdxlP-dep_Trfase_small"/>
</dbReference>
<dbReference type="Proteomes" id="UP001139644">
    <property type="component" value="Unassembled WGS sequence"/>
</dbReference>
<dbReference type="STRING" id="1352.AL014_09890"/>
<dbReference type="EMBL" id="QHGU01000058">
    <property type="protein sequence ID" value="PZM55168.1"/>
    <property type="molecule type" value="Genomic_DNA"/>
</dbReference>